<organism evidence="2 3">
    <name type="scientific">Aquitalea magnusonii</name>
    <dbReference type="NCBI Taxonomy" id="332411"/>
    <lineage>
        <taxon>Bacteria</taxon>
        <taxon>Pseudomonadati</taxon>
        <taxon>Pseudomonadota</taxon>
        <taxon>Betaproteobacteria</taxon>
        <taxon>Neisseriales</taxon>
        <taxon>Chromobacteriaceae</taxon>
        <taxon>Aquitalea</taxon>
    </lineage>
</organism>
<sequence>MAAHPARSRHLAKPRRQRPLYPNPHGIPLHTQFYCAFFGGDSADLCIHATHQQDA</sequence>
<gene>
    <name evidence="2" type="ORF">DLM_0394</name>
</gene>
<dbReference type="AlphaFoldDB" id="A0A3G9GEQ8"/>
<protein>
    <submittedName>
        <fullName evidence="2">Uncharacterized protein</fullName>
    </submittedName>
</protein>
<dbReference type="Proteomes" id="UP000198290">
    <property type="component" value="Chromosome"/>
</dbReference>
<proteinExistence type="predicted"/>
<feature type="compositionally biased region" description="Basic residues" evidence="1">
    <location>
        <begin position="1"/>
        <end position="18"/>
    </location>
</feature>
<dbReference type="KEGG" id="amah:DLM_0394"/>
<reference evidence="3" key="1">
    <citation type="journal article" date="2017" name="Biotechnol. Biofuels">
        <title>Evaluation of environmental bacterial communities as a factor affecting the growth of duckweed Lemna minor.</title>
        <authorList>
            <person name="Ishizawa H."/>
            <person name="Kuroda M."/>
            <person name="Morikawa M."/>
            <person name="Ike M."/>
        </authorList>
    </citation>
    <scope>NUCLEOTIDE SEQUENCE [LARGE SCALE GENOMIC DNA]</scope>
    <source>
        <strain evidence="3">H3</strain>
    </source>
</reference>
<name>A0A3G9GEQ8_9NEIS</name>
<evidence type="ECO:0000313" key="3">
    <source>
        <dbReference type="Proteomes" id="UP000198290"/>
    </source>
</evidence>
<reference evidence="2 3" key="2">
    <citation type="journal article" date="2017" name="Genome Announc.">
        <title>Draft genome sequence of Aquitalea magnusonii strain H3, a plant growth-promoting bacterium of duckweed Lemna minor.</title>
        <authorList>
            <person name="Ishizawa H."/>
            <person name="Kuroda M."/>
            <person name="Ike M."/>
        </authorList>
    </citation>
    <scope>NUCLEOTIDE SEQUENCE [LARGE SCALE GENOMIC DNA]</scope>
    <source>
        <strain evidence="2 3">H3</strain>
    </source>
</reference>
<evidence type="ECO:0000256" key="1">
    <source>
        <dbReference type="SAM" id="MobiDB-lite"/>
    </source>
</evidence>
<feature type="region of interest" description="Disordered" evidence="1">
    <location>
        <begin position="1"/>
        <end position="24"/>
    </location>
</feature>
<keyword evidence="3" id="KW-1185">Reference proteome</keyword>
<dbReference type="EMBL" id="AP018823">
    <property type="protein sequence ID" value="BBF84066.1"/>
    <property type="molecule type" value="Genomic_DNA"/>
</dbReference>
<reference evidence="3" key="3">
    <citation type="journal article" date="2017" name="Plant Physiol. Biochem.">
        <title>Differential oxidative and antioxidative response of duckweed Lemna minor toward plant growth promoting/inhibiting bacteria.</title>
        <authorList>
            <person name="Ishizawa H."/>
            <person name="Kuroda M."/>
            <person name="Morikawa M."/>
            <person name="Ike M."/>
        </authorList>
    </citation>
    <scope>NUCLEOTIDE SEQUENCE [LARGE SCALE GENOMIC DNA]</scope>
    <source>
        <strain evidence="3">H3</strain>
    </source>
</reference>
<evidence type="ECO:0000313" key="2">
    <source>
        <dbReference type="EMBL" id="BBF84066.1"/>
    </source>
</evidence>
<accession>A0A3G9GEQ8</accession>